<name>E9SDJ2_RUMAL</name>
<dbReference type="Proteomes" id="UP000004259">
    <property type="component" value="Unassembled WGS sequence"/>
</dbReference>
<dbReference type="STRING" id="246199.CUS_7188"/>
<keyword evidence="1" id="KW-0812">Transmembrane</keyword>
<accession>E9SDJ2</accession>
<evidence type="ECO:0000313" key="3">
    <source>
        <dbReference type="Proteomes" id="UP000004259"/>
    </source>
</evidence>
<evidence type="ECO:0000256" key="1">
    <source>
        <dbReference type="SAM" id="Phobius"/>
    </source>
</evidence>
<reference evidence="2 3" key="1">
    <citation type="submission" date="2011-02" db="EMBL/GenBank/DDBJ databases">
        <authorList>
            <person name="Nelson K.E."/>
            <person name="Sutton G."/>
            <person name="Torralba M."/>
            <person name="Durkin S."/>
            <person name="Harkins D."/>
            <person name="Montgomery R."/>
            <person name="Ziemer C."/>
            <person name="Klaassens E."/>
            <person name="Ocuiv P."/>
            <person name="Morrison M."/>
        </authorList>
    </citation>
    <scope>NUCLEOTIDE SEQUENCE [LARGE SCALE GENOMIC DNA]</scope>
    <source>
        <strain evidence="2 3">8</strain>
    </source>
</reference>
<keyword evidence="1" id="KW-0472">Membrane</keyword>
<gene>
    <name evidence="2" type="ORF">CUS_7188</name>
</gene>
<comment type="caution">
    <text evidence="2">The sequence shown here is derived from an EMBL/GenBank/DDBJ whole genome shotgun (WGS) entry which is preliminary data.</text>
</comment>
<feature type="transmembrane region" description="Helical" evidence="1">
    <location>
        <begin position="69"/>
        <end position="87"/>
    </location>
</feature>
<organism evidence="2 3">
    <name type="scientific">Ruminococcus albus 8</name>
    <dbReference type="NCBI Taxonomy" id="246199"/>
    <lineage>
        <taxon>Bacteria</taxon>
        <taxon>Bacillati</taxon>
        <taxon>Bacillota</taxon>
        <taxon>Clostridia</taxon>
        <taxon>Eubacteriales</taxon>
        <taxon>Oscillospiraceae</taxon>
        <taxon>Ruminococcus</taxon>
    </lineage>
</organism>
<keyword evidence="3" id="KW-1185">Reference proteome</keyword>
<dbReference type="RefSeq" id="WP_002850660.1">
    <property type="nucleotide sequence ID" value="NZ_ADKM02000091.1"/>
</dbReference>
<dbReference type="OrthoDB" id="3035077at2"/>
<feature type="transmembrane region" description="Helical" evidence="1">
    <location>
        <begin position="155"/>
        <end position="180"/>
    </location>
</feature>
<feature type="transmembrane region" description="Helical" evidence="1">
    <location>
        <begin position="99"/>
        <end position="118"/>
    </location>
</feature>
<evidence type="ECO:0000313" key="2">
    <source>
        <dbReference type="EMBL" id="EGC02661.1"/>
    </source>
</evidence>
<dbReference type="AlphaFoldDB" id="E9SDJ2"/>
<dbReference type="eggNOG" id="ENOG5033ZYS">
    <property type="taxonomic scope" value="Bacteria"/>
</dbReference>
<feature type="transmembrane region" description="Helical" evidence="1">
    <location>
        <begin position="7"/>
        <end position="28"/>
    </location>
</feature>
<dbReference type="EMBL" id="ADKM02000091">
    <property type="protein sequence ID" value="EGC02661.1"/>
    <property type="molecule type" value="Genomic_DNA"/>
</dbReference>
<sequence>MYKKQMLFQKIACMLALIAAALVFVYSLGMSTDLYDALARTILYPDYNLEQTSVAGSRVYYDMFSFNRTFTRVSIGLILVTLVLFITNTNVRRKYYIGNYVSAGLFSVAALGVTIWSVPQIMDYKSKFQNNVDFEALKAFSKDWGTLYIGPNDTFWFDISFAVFGFLIFTVVLLVLNVILKILVMKAEQNAIGKGRGV</sequence>
<proteinExistence type="predicted"/>
<keyword evidence="1" id="KW-1133">Transmembrane helix</keyword>
<protein>
    <submittedName>
        <fullName evidence="2">Conserved domain protein</fullName>
    </submittedName>
</protein>